<evidence type="ECO:0000256" key="1">
    <source>
        <dbReference type="SAM" id="MobiDB-lite"/>
    </source>
</evidence>
<name>A0AAD7RLY9_9TELE</name>
<proteinExistence type="predicted"/>
<evidence type="ECO:0000313" key="2">
    <source>
        <dbReference type="EMBL" id="KAJ8386582.1"/>
    </source>
</evidence>
<feature type="region of interest" description="Disordered" evidence="1">
    <location>
        <begin position="1"/>
        <end position="61"/>
    </location>
</feature>
<organism evidence="2 3">
    <name type="scientific">Aldrovandia affinis</name>
    <dbReference type="NCBI Taxonomy" id="143900"/>
    <lineage>
        <taxon>Eukaryota</taxon>
        <taxon>Metazoa</taxon>
        <taxon>Chordata</taxon>
        <taxon>Craniata</taxon>
        <taxon>Vertebrata</taxon>
        <taxon>Euteleostomi</taxon>
        <taxon>Actinopterygii</taxon>
        <taxon>Neopterygii</taxon>
        <taxon>Teleostei</taxon>
        <taxon>Notacanthiformes</taxon>
        <taxon>Halosauridae</taxon>
        <taxon>Aldrovandia</taxon>
    </lineage>
</organism>
<evidence type="ECO:0000313" key="3">
    <source>
        <dbReference type="Proteomes" id="UP001221898"/>
    </source>
</evidence>
<accession>A0AAD7RLY9</accession>
<comment type="caution">
    <text evidence="2">The sequence shown here is derived from an EMBL/GenBank/DDBJ whole genome shotgun (WGS) entry which is preliminary data.</text>
</comment>
<keyword evidence="3" id="KW-1185">Reference proteome</keyword>
<dbReference type="EMBL" id="JAINUG010000226">
    <property type="protein sequence ID" value="KAJ8386582.1"/>
    <property type="molecule type" value="Genomic_DNA"/>
</dbReference>
<feature type="compositionally biased region" description="Low complexity" evidence="1">
    <location>
        <begin position="36"/>
        <end position="47"/>
    </location>
</feature>
<protein>
    <submittedName>
        <fullName evidence="2">Uncharacterized protein</fullName>
    </submittedName>
</protein>
<dbReference type="Proteomes" id="UP001221898">
    <property type="component" value="Unassembled WGS sequence"/>
</dbReference>
<feature type="compositionally biased region" description="Basic and acidic residues" evidence="1">
    <location>
        <begin position="1"/>
        <end position="11"/>
    </location>
</feature>
<dbReference type="AlphaFoldDB" id="A0AAD7RLY9"/>
<gene>
    <name evidence="2" type="ORF">AAFF_G00169080</name>
</gene>
<sequence>MNHLLRRDKGGLPRTPCPESEALSPALSPPVPPPSSSSSSVKSPVSLTNTSARRGDLKTGAWPKVGKVRKVGSRDRPVSARGFPPPRLCVQCGRPLHMHRSHCTASPGSRVTCARIQLASRRNLQEGRPRHSHERWRVPRLPGAHTHMRLAASPVAHQALLPSNLASDRSPYRRLSRDSRLFALCNRLVACGWGLPR</sequence>
<reference evidence="2" key="1">
    <citation type="journal article" date="2023" name="Science">
        <title>Genome structures resolve the early diversification of teleost fishes.</title>
        <authorList>
            <person name="Parey E."/>
            <person name="Louis A."/>
            <person name="Montfort J."/>
            <person name="Bouchez O."/>
            <person name="Roques C."/>
            <person name="Iampietro C."/>
            <person name="Lluch J."/>
            <person name="Castinel A."/>
            <person name="Donnadieu C."/>
            <person name="Desvignes T."/>
            <person name="Floi Bucao C."/>
            <person name="Jouanno E."/>
            <person name="Wen M."/>
            <person name="Mejri S."/>
            <person name="Dirks R."/>
            <person name="Jansen H."/>
            <person name="Henkel C."/>
            <person name="Chen W.J."/>
            <person name="Zahm M."/>
            <person name="Cabau C."/>
            <person name="Klopp C."/>
            <person name="Thompson A.W."/>
            <person name="Robinson-Rechavi M."/>
            <person name="Braasch I."/>
            <person name="Lecointre G."/>
            <person name="Bobe J."/>
            <person name="Postlethwait J.H."/>
            <person name="Berthelot C."/>
            <person name="Roest Crollius H."/>
            <person name="Guiguen Y."/>
        </authorList>
    </citation>
    <scope>NUCLEOTIDE SEQUENCE</scope>
    <source>
        <strain evidence="2">NC1722</strain>
    </source>
</reference>